<keyword evidence="8" id="KW-0826">Tungsten</keyword>
<keyword evidence="6 15" id="KW-0732">Signal</keyword>
<evidence type="ECO:0000256" key="12">
    <source>
        <dbReference type="ARBA" id="ARBA00078141"/>
    </source>
</evidence>
<evidence type="ECO:0000256" key="11">
    <source>
        <dbReference type="ARBA" id="ARBA00073171"/>
    </source>
</evidence>
<comment type="subunit">
    <text evidence="10">The complex is composed of two ATP-binding proteins (ModC), two transmembrane proteins (ModB) and a solute-binding protein (ModA).</text>
</comment>
<dbReference type="NCBIfam" id="TIGR01256">
    <property type="entry name" value="modA"/>
    <property type="match status" value="1"/>
</dbReference>
<dbReference type="FunFam" id="3.40.190.10:FF:000030">
    <property type="entry name" value="Molybdate ABC transporter substrate-binding protein"/>
    <property type="match status" value="1"/>
</dbReference>
<dbReference type="PANTHER" id="PTHR30632">
    <property type="entry name" value="MOLYBDATE-BINDING PERIPLASMIC PROTEIN"/>
    <property type="match status" value="1"/>
</dbReference>
<feature type="binding site" evidence="13">
    <location>
        <position position="219"/>
    </location>
    <ligand>
        <name>molybdate</name>
        <dbReference type="ChEBI" id="CHEBI:36264"/>
    </ligand>
</feature>
<evidence type="ECO:0000256" key="10">
    <source>
        <dbReference type="ARBA" id="ARBA00062515"/>
    </source>
</evidence>
<dbReference type="GO" id="GO:0046872">
    <property type="term" value="F:metal ion binding"/>
    <property type="evidence" value="ECO:0007669"/>
    <property type="project" value="UniProtKB-KW"/>
</dbReference>
<evidence type="ECO:0000256" key="1">
    <source>
        <dbReference type="ARBA" id="ARBA00004236"/>
    </source>
</evidence>
<evidence type="ECO:0000256" key="6">
    <source>
        <dbReference type="ARBA" id="ARBA00022729"/>
    </source>
</evidence>
<proteinExistence type="inferred from homology"/>
<keyword evidence="7" id="KW-0472">Membrane</keyword>
<dbReference type="InterPro" id="IPR050682">
    <property type="entry name" value="ModA/WtpA"/>
</dbReference>
<feature type="binding site" evidence="13">
    <location>
        <position position="201"/>
    </location>
    <ligand>
        <name>molybdate</name>
        <dbReference type="ChEBI" id="CHEBI:36264"/>
    </ligand>
</feature>
<evidence type="ECO:0000256" key="2">
    <source>
        <dbReference type="ARBA" id="ARBA00009175"/>
    </source>
</evidence>
<feature type="chain" id="PRO_5026833412" description="Molybdate-binding protein ModA" evidence="15">
    <location>
        <begin position="24"/>
        <end position="288"/>
    </location>
</feature>
<reference evidence="16" key="1">
    <citation type="submission" date="2019-11" db="EMBL/GenBank/DDBJ databases">
        <authorList>
            <person name="Feng L."/>
        </authorList>
    </citation>
    <scope>NUCLEOTIDE SEQUENCE</scope>
    <source>
        <strain evidence="16">AvaginalisLFYP127</strain>
    </source>
</reference>
<sequence>MNIKKIAMTALAGALLIGTAACGNNKKNDNNSNEAMSNSNASVEKSNENAGKMEKKDLVVFAAASMTEALEELKTEFEKENPNLSLTFNFDSSGTLKTQIDEGADCDVFVSAAQKQMDELDKEEKIDKETRFDLLENEVTLAVAKGNEKGIKDFKDLEKDEVEKIALGNADVPVGQYSEEILKNLGIWDKIQDKVTLGSNVKEVTSWVSEKATDCGIVYKTDAKTAGLETVAVADDSMLENKVIYPAALLKNSKNPEEGKKYLEFLKGEKASEILDKYGFKPLNKGIK</sequence>
<keyword evidence="5 13" id="KW-0479">Metal-binding</keyword>
<keyword evidence="13" id="KW-0500">Molybdenum</keyword>
<evidence type="ECO:0000256" key="13">
    <source>
        <dbReference type="PIRSR" id="PIRSR004846-1"/>
    </source>
</evidence>
<feature type="compositionally biased region" description="Low complexity" evidence="14">
    <location>
        <begin position="27"/>
        <end position="42"/>
    </location>
</feature>
<dbReference type="InterPro" id="IPR005950">
    <property type="entry name" value="ModA"/>
</dbReference>
<dbReference type="GO" id="GO:0005886">
    <property type="term" value="C:plasma membrane"/>
    <property type="evidence" value="ECO:0007669"/>
    <property type="project" value="UniProtKB-SubCell"/>
</dbReference>
<accession>A0A6N2SJG7</accession>
<evidence type="ECO:0000256" key="14">
    <source>
        <dbReference type="SAM" id="MobiDB-lite"/>
    </source>
</evidence>
<dbReference type="AlphaFoldDB" id="A0A6N2SJG7"/>
<dbReference type="EMBL" id="CACRSW010000012">
    <property type="protein sequence ID" value="VYS93266.1"/>
    <property type="molecule type" value="Genomic_DNA"/>
</dbReference>
<feature type="region of interest" description="Disordered" evidence="14">
    <location>
        <begin position="27"/>
        <end position="50"/>
    </location>
</feature>
<evidence type="ECO:0000256" key="7">
    <source>
        <dbReference type="ARBA" id="ARBA00023136"/>
    </source>
</evidence>
<comment type="similarity">
    <text evidence="2">Belongs to the bacterial solute-binding protein ModA family.</text>
</comment>
<keyword evidence="3" id="KW-0813">Transport</keyword>
<comment type="function">
    <text evidence="9">Involved in the transport of molybdenum into the cell. Part of the binding-protein-dependent transport system ModABCD.</text>
</comment>
<feature type="binding site" evidence="13">
    <location>
        <position position="65"/>
    </location>
    <ligand>
        <name>molybdate</name>
        <dbReference type="ChEBI" id="CHEBI:36264"/>
    </ligand>
</feature>
<dbReference type="GO" id="GO:0015689">
    <property type="term" value="P:molybdate ion transport"/>
    <property type="evidence" value="ECO:0007669"/>
    <property type="project" value="InterPro"/>
</dbReference>
<keyword evidence="4" id="KW-1003">Cell membrane</keyword>
<dbReference type="PIRSF" id="PIRSF004846">
    <property type="entry name" value="ModA"/>
    <property type="match status" value="1"/>
</dbReference>
<dbReference type="Pfam" id="PF13531">
    <property type="entry name" value="SBP_bac_11"/>
    <property type="match status" value="1"/>
</dbReference>
<organism evidence="16">
    <name type="scientific">Anaerococcus vaginalis</name>
    <dbReference type="NCBI Taxonomy" id="33037"/>
    <lineage>
        <taxon>Bacteria</taxon>
        <taxon>Bacillati</taxon>
        <taxon>Bacillota</taxon>
        <taxon>Tissierellia</taxon>
        <taxon>Tissierellales</taxon>
        <taxon>Peptoniphilaceae</taxon>
        <taxon>Anaerococcus</taxon>
    </lineage>
</organism>
<dbReference type="PROSITE" id="PS51257">
    <property type="entry name" value="PROKAR_LIPOPROTEIN"/>
    <property type="match status" value="1"/>
</dbReference>
<gene>
    <name evidence="16" type="primary">modA</name>
    <name evidence="16" type="ORF">AVLFYP127_00271</name>
</gene>
<evidence type="ECO:0000256" key="9">
    <source>
        <dbReference type="ARBA" id="ARBA00056002"/>
    </source>
</evidence>
<evidence type="ECO:0000256" key="8">
    <source>
        <dbReference type="ARBA" id="ARBA00023245"/>
    </source>
</evidence>
<feature type="binding site" evidence="13">
    <location>
        <position position="93"/>
    </location>
    <ligand>
        <name>molybdate</name>
        <dbReference type="ChEBI" id="CHEBI:36264"/>
    </ligand>
</feature>
<name>A0A6N2SJG7_9FIRM</name>
<dbReference type="SUPFAM" id="SSF53850">
    <property type="entry name" value="Periplasmic binding protein-like II"/>
    <property type="match status" value="1"/>
</dbReference>
<comment type="subcellular location">
    <subcellularLocation>
        <location evidence="1">Cell membrane</location>
    </subcellularLocation>
</comment>
<evidence type="ECO:0000256" key="5">
    <source>
        <dbReference type="ARBA" id="ARBA00022723"/>
    </source>
</evidence>
<dbReference type="Gene3D" id="3.40.190.10">
    <property type="entry name" value="Periplasmic binding protein-like II"/>
    <property type="match status" value="2"/>
</dbReference>
<evidence type="ECO:0000256" key="3">
    <source>
        <dbReference type="ARBA" id="ARBA00022448"/>
    </source>
</evidence>
<evidence type="ECO:0000256" key="15">
    <source>
        <dbReference type="SAM" id="SignalP"/>
    </source>
</evidence>
<evidence type="ECO:0000256" key="4">
    <source>
        <dbReference type="ARBA" id="ARBA00022475"/>
    </source>
</evidence>
<dbReference type="PANTHER" id="PTHR30632:SF0">
    <property type="entry name" value="SULFATE-BINDING PROTEIN"/>
    <property type="match status" value="1"/>
</dbReference>
<evidence type="ECO:0000313" key="16">
    <source>
        <dbReference type="EMBL" id="VYS93266.1"/>
    </source>
</evidence>
<protein>
    <recommendedName>
        <fullName evidence="11">Molybdate-binding protein ModA</fullName>
    </recommendedName>
    <alternativeName>
        <fullName evidence="12">Molybdate/tungstate-binding protein ModA</fullName>
    </alternativeName>
</protein>
<dbReference type="GO" id="GO:0030973">
    <property type="term" value="F:molybdate ion binding"/>
    <property type="evidence" value="ECO:0007669"/>
    <property type="project" value="TreeGrafter"/>
</dbReference>
<feature type="signal peptide" evidence="15">
    <location>
        <begin position="1"/>
        <end position="23"/>
    </location>
</feature>
<dbReference type="RefSeq" id="WP_156328854.1">
    <property type="nucleotide sequence ID" value="NZ_CACRSW010000012.1"/>
</dbReference>